<proteinExistence type="predicted"/>
<dbReference type="OrthoDB" id="2013098at2759"/>
<evidence type="ECO:0000313" key="4">
    <source>
        <dbReference type="Proteomes" id="UP000326396"/>
    </source>
</evidence>
<evidence type="ECO:0000313" key="3">
    <source>
        <dbReference type="EMBL" id="KAD3336125.1"/>
    </source>
</evidence>
<feature type="region of interest" description="Disordered" evidence="1">
    <location>
        <begin position="76"/>
        <end position="123"/>
    </location>
</feature>
<feature type="domain" description="Retrovirus-related Pol polyprotein from transposon TNT 1-94-like beta-barrel" evidence="2">
    <location>
        <begin position="28"/>
        <end position="80"/>
    </location>
</feature>
<dbReference type="AlphaFoldDB" id="A0A5N6M648"/>
<dbReference type="Pfam" id="PF22936">
    <property type="entry name" value="Pol_BBD"/>
    <property type="match status" value="1"/>
</dbReference>
<name>A0A5N6M648_9ASTR</name>
<protein>
    <recommendedName>
        <fullName evidence="2">Retrovirus-related Pol polyprotein from transposon TNT 1-94-like beta-barrel domain-containing protein</fullName>
    </recommendedName>
</protein>
<reference evidence="3 4" key="1">
    <citation type="submission" date="2019-05" db="EMBL/GenBank/DDBJ databases">
        <title>Mikania micrantha, genome provides insights into the molecular mechanism of rapid growth.</title>
        <authorList>
            <person name="Liu B."/>
        </authorList>
    </citation>
    <scope>NUCLEOTIDE SEQUENCE [LARGE SCALE GENOMIC DNA]</scope>
    <source>
        <strain evidence="3">NLD-2019</strain>
        <tissue evidence="3">Leaf</tissue>
    </source>
</reference>
<sequence length="123" mass="13888">MPIEIMLMEDKVFLNHHKERSIENNDMWYLDNGASNHMTGRKEVFADLDQCISGSVRFGDDSRVQIKGKGTVLFQCKNAKPPSSSTAEYVGQRKASRGQTTTMRDDEGQKREYDGADQLSLAQ</sequence>
<keyword evidence="4" id="KW-1185">Reference proteome</keyword>
<dbReference type="EMBL" id="SZYD01000016">
    <property type="protein sequence ID" value="KAD3336125.1"/>
    <property type="molecule type" value="Genomic_DNA"/>
</dbReference>
<organism evidence="3 4">
    <name type="scientific">Mikania micrantha</name>
    <name type="common">bitter vine</name>
    <dbReference type="NCBI Taxonomy" id="192012"/>
    <lineage>
        <taxon>Eukaryota</taxon>
        <taxon>Viridiplantae</taxon>
        <taxon>Streptophyta</taxon>
        <taxon>Embryophyta</taxon>
        <taxon>Tracheophyta</taxon>
        <taxon>Spermatophyta</taxon>
        <taxon>Magnoliopsida</taxon>
        <taxon>eudicotyledons</taxon>
        <taxon>Gunneridae</taxon>
        <taxon>Pentapetalae</taxon>
        <taxon>asterids</taxon>
        <taxon>campanulids</taxon>
        <taxon>Asterales</taxon>
        <taxon>Asteraceae</taxon>
        <taxon>Asteroideae</taxon>
        <taxon>Heliantheae alliance</taxon>
        <taxon>Eupatorieae</taxon>
        <taxon>Mikania</taxon>
    </lineage>
</organism>
<comment type="caution">
    <text evidence="3">The sequence shown here is derived from an EMBL/GenBank/DDBJ whole genome shotgun (WGS) entry which is preliminary data.</text>
</comment>
<gene>
    <name evidence="3" type="ORF">E3N88_31644</name>
</gene>
<feature type="compositionally biased region" description="Basic and acidic residues" evidence="1">
    <location>
        <begin position="103"/>
        <end position="114"/>
    </location>
</feature>
<dbReference type="Proteomes" id="UP000326396">
    <property type="component" value="Linkage Group LG6"/>
</dbReference>
<evidence type="ECO:0000256" key="1">
    <source>
        <dbReference type="SAM" id="MobiDB-lite"/>
    </source>
</evidence>
<accession>A0A5N6M648</accession>
<evidence type="ECO:0000259" key="2">
    <source>
        <dbReference type="Pfam" id="PF22936"/>
    </source>
</evidence>
<dbReference type="InterPro" id="IPR054722">
    <property type="entry name" value="PolX-like_BBD"/>
</dbReference>